<dbReference type="EMBL" id="CP041150">
    <property type="protein sequence ID" value="QDF71527.1"/>
    <property type="molecule type" value="Genomic_DNA"/>
</dbReference>
<dbReference type="SUPFAM" id="SSF102405">
    <property type="entry name" value="MCP/YpsA-like"/>
    <property type="match status" value="1"/>
</dbReference>
<dbReference type="PANTHER" id="PTHR43022">
    <property type="entry name" value="PROTEIN SMF"/>
    <property type="match status" value="1"/>
</dbReference>
<dbReference type="Gene3D" id="3.40.50.450">
    <property type="match status" value="1"/>
</dbReference>
<dbReference type="InterPro" id="IPR057666">
    <property type="entry name" value="DrpA_SLOG"/>
</dbReference>
<dbReference type="Gene3D" id="1.10.10.10">
    <property type="entry name" value="Winged helix-like DNA-binding domain superfamily/Winged helix DNA-binding domain"/>
    <property type="match status" value="1"/>
</dbReference>
<proteinExistence type="inferred from homology"/>
<sequence length="166" mass="17220">MSVVRIRFLTRNRLVAALSGATVVVEAGVRSGAANTAAWARGLGKPVGAVPGPITSAASAGTHIEIAERGARLVVCAQDVIELAGRLGEFAADPERPASTVDGLGEDEKRVYEALPGRGSASIQQLIAESGLTSSQVLGVLAILELEELVVDADGGWKIRRRGRAR</sequence>
<dbReference type="Pfam" id="PF17782">
    <property type="entry name" value="WHD_DprA"/>
    <property type="match status" value="1"/>
</dbReference>
<dbReference type="Pfam" id="PF02481">
    <property type="entry name" value="DNA_processg_A"/>
    <property type="match status" value="1"/>
</dbReference>
<dbReference type="InterPro" id="IPR041614">
    <property type="entry name" value="DprA_WH"/>
</dbReference>
<feature type="domain" description="Smf/DprA SLOG" evidence="2">
    <location>
        <begin position="5"/>
        <end position="83"/>
    </location>
</feature>
<dbReference type="PANTHER" id="PTHR43022:SF1">
    <property type="entry name" value="PROTEIN SMF"/>
    <property type="match status" value="1"/>
</dbReference>
<evidence type="ECO:0000259" key="2">
    <source>
        <dbReference type="Pfam" id="PF02481"/>
    </source>
</evidence>
<evidence type="ECO:0000313" key="5">
    <source>
        <dbReference type="Proteomes" id="UP000317728"/>
    </source>
</evidence>
<evidence type="ECO:0000259" key="3">
    <source>
        <dbReference type="Pfam" id="PF17782"/>
    </source>
</evidence>
<feature type="domain" description="DprA winged helix" evidence="3">
    <location>
        <begin position="97"/>
        <end position="156"/>
    </location>
</feature>
<dbReference type="InterPro" id="IPR003488">
    <property type="entry name" value="DprA"/>
</dbReference>
<accession>A0AB73U3U3</accession>
<comment type="similarity">
    <text evidence="1">Belongs to the DprA/Smf family.</text>
</comment>
<dbReference type="AlphaFoldDB" id="A0AB73U3U3"/>
<evidence type="ECO:0000256" key="1">
    <source>
        <dbReference type="ARBA" id="ARBA00006525"/>
    </source>
</evidence>
<evidence type="ECO:0000313" key="4">
    <source>
        <dbReference type="EMBL" id="QDF71527.1"/>
    </source>
</evidence>
<name>A0AB73U3U3_MYCCH</name>
<dbReference type="GO" id="GO:0009294">
    <property type="term" value="P:DNA-mediated transformation"/>
    <property type="evidence" value="ECO:0007669"/>
    <property type="project" value="InterPro"/>
</dbReference>
<dbReference type="InterPro" id="IPR036388">
    <property type="entry name" value="WH-like_DNA-bd_sf"/>
</dbReference>
<organism evidence="4 5">
    <name type="scientific">Mycobacteroides chelonae</name>
    <name type="common">Mycobacterium chelonae</name>
    <dbReference type="NCBI Taxonomy" id="1774"/>
    <lineage>
        <taxon>Bacteria</taxon>
        <taxon>Bacillati</taxon>
        <taxon>Actinomycetota</taxon>
        <taxon>Actinomycetes</taxon>
        <taxon>Mycobacteriales</taxon>
        <taxon>Mycobacteriaceae</taxon>
        <taxon>Mycobacteroides</taxon>
    </lineage>
</organism>
<evidence type="ECO:0008006" key="6">
    <source>
        <dbReference type="Google" id="ProtNLM"/>
    </source>
</evidence>
<reference evidence="4 5" key="1">
    <citation type="submission" date="2019-06" db="EMBL/GenBank/DDBJ databases">
        <title>Whole geneome sequnce of Mycobacteroides chelonae M77 isolated from bovine milk from Meghalaya, India.</title>
        <authorList>
            <person name="Vise E."/>
            <person name="Das S."/>
            <person name="Garg A."/>
            <person name="Ghatak S."/>
            <person name="Shakuntala I."/>
            <person name="Milton A.A.P."/>
            <person name="Karam A."/>
            <person name="Sanjukta R."/>
            <person name="Puro K."/>
            <person name="Sen A."/>
        </authorList>
    </citation>
    <scope>NUCLEOTIDE SEQUENCE [LARGE SCALE GENOMIC DNA]</scope>
    <source>
        <strain evidence="4 5">M77</strain>
    </source>
</reference>
<protein>
    <recommendedName>
        <fullName evidence="6">DprA winged helix domain-containing protein</fullName>
    </recommendedName>
</protein>
<dbReference type="Proteomes" id="UP000317728">
    <property type="component" value="Chromosome"/>
</dbReference>
<gene>
    <name evidence="4" type="ORF">FJK96_16110</name>
</gene>